<dbReference type="Gene3D" id="2.115.10.20">
    <property type="entry name" value="Glycosyl hydrolase domain, family 43"/>
    <property type="match status" value="2"/>
</dbReference>
<dbReference type="RefSeq" id="WP_093558700.1">
    <property type="nucleotide sequence ID" value="NZ_FPBO01000033.1"/>
</dbReference>
<dbReference type="Pfam" id="PF04616">
    <property type="entry name" value="Glyco_hydro_43"/>
    <property type="match status" value="1"/>
</dbReference>
<keyword evidence="9" id="KW-0732">Signal</keyword>
<keyword evidence="11" id="KW-1185">Reference proteome</keyword>
<keyword evidence="3 8" id="KW-0378">Hydrolase</keyword>
<evidence type="ECO:0000256" key="9">
    <source>
        <dbReference type="SAM" id="SignalP"/>
    </source>
</evidence>
<dbReference type="OrthoDB" id="9760116at2"/>
<dbReference type="InterPro" id="IPR052176">
    <property type="entry name" value="Glycosyl_Hydrlase_43_Enz"/>
</dbReference>
<gene>
    <name evidence="10" type="ORF">SAMN05216552_103362</name>
</gene>
<dbReference type="Proteomes" id="UP000199391">
    <property type="component" value="Unassembled WGS sequence"/>
</dbReference>
<evidence type="ECO:0000256" key="2">
    <source>
        <dbReference type="ARBA" id="ARBA00022651"/>
    </source>
</evidence>
<evidence type="ECO:0000256" key="6">
    <source>
        <dbReference type="PIRSR" id="PIRSR606710-1"/>
    </source>
</evidence>
<evidence type="ECO:0000256" key="8">
    <source>
        <dbReference type="RuleBase" id="RU361187"/>
    </source>
</evidence>
<dbReference type="InterPro" id="IPR006710">
    <property type="entry name" value="Glyco_hydro_43"/>
</dbReference>
<feature type="active site" description="Proton donor" evidence="6">
    <location>
        <position position="373"/>
    </location>
</feature>
<reference evidence="11" key="1">
    <citation type="submission" date="2016-10" db="EMBL/GenBank/DDBJ databases">
        <authorList>
            <person name="Varghese N."/>
            <person name="Submissions S."/>
        </authorList>
    </citation>
    <scope>NUCLEOTIDE SEQUENCE [LARGE SCALE GENOMIC DNA]</scope>
    <source>
        <strain evidence="11">CGMCC 1.11014</strain>
    </source>
</reference>
<dbReference type="STRING" id="1035707.SAMN05216552_103362"/>
<dbReference type="GO" id="GO:0004553">
    <property type="term" value="F:hydrolase activity, hydrolyzing O-glycosyl compounds"/>
    <property type="evidence" value="ECO:0007669"/>
    <property type="project" value="InterPro"/>
</dbReference>
<sequence>MPRLSRFWIALSSALFMASPLAAEHKWLDDAWVTASSQGKGDGLRLAVSGDGKNWRDLNRVLIKPSGGGSMRDPHLLRGPDGVFRLVWSTGVKGKGIAYASSTDLVNWSEQRYLPVAGGAAAVAPETVYDESAGQYLVSWSADGKRPAYQVATRDFQTFGKPRAVSTAARETKRGAPLWVPPWLVQELEASQAAAVAAKPLQAPPPALEGFTADPSIRVFGDTYYLYPTSDKPNWQTTDFSVWSSKNLVEWKKERMALDVVRDLKWGNIEAWAPDAIERNGKYYFYFCAKGEIGVATAASPIGPFVDALGGPLLRKGTGIDSNTIDPYPFIDDDGQAYLYYGNGRLGNVYKLKPDMVTVDGPVAGIELKDFREGIVVFKRGGKYYFMWSIDDARSPNYRVGWGVADSPMGPVKSPENNFIVLQRNGAAVGTAHHSVVNVPGTDRWYVAYHRHALPQGGGYQRQTVLARMEFDGAGNIQPMDPLAVPFKPGDVGEPIVNGKGLPGR</sequence>
<evidence type="ECO:0000256" key="5">
    <source>
        <dbReference type="ARBA" id="ARBA00023295"/>
    </source>
</evidence>
<keyword evidence="5 8" id="KW-0326">Glycosidase</keyword>
<keyword evidence="2" id="KW-0624">Polysaccharide degradation</keyword>
<accession>A0A1I7LNK2</accession>
<dbReference type="CDD" id="cd09004">
    <property type="entry name" value="GH43_bXyl-like"/>
    <property type="match status" value="1"/>
</dbReference>
<keyword evidence="4" id="KW-0119">Carbohydrate metabolism</keyword>
<dbReference type="SUPFAM" id="SSF75005">
    <property type="entry name" value="Arabinanase/levansucrase/invertase"/>
    <property type="match status" value="2"/>
</dbReference>
<dbReference type="PANTHER" id="PTHR43772">
    <property type="entry name" value="ENDO-1,4-BETA-XYLANASE"/>
    <property type="match status" value="1"/>
</dbReference>
<evidence type="ECO:0000256" key="7">
    <source>
        <dbReference type="PIRSR" id="PIRSR606710-2"/>
    </source>
</evidence>
<keyword evidence="2" id="KW-0858">Xylan degradation</keyword>
<evidence type="ECO:0000256" key="4">
    <source>
        <dbReference type="ARBA" id="ARBA00023277"/>
    </source>
</evidence>
<evidence type="ECO:0000256" key="3">
    <source>
        <dbReference type="ARBA" id="ARBA00022801"/>
    </source>
</evidence>
<evidence type="ECO:0000313" key="10">
    <source>
        <dbReference type="EMBL" id="SFV11219.1"/>
    </source>
</evidence>
<name>A0A1I7LNK2_9BURK</name>
<feature type="site" description="Important for catalytic activity, responsible for pKa modulation of the active site Glu and correct orientation of both the proton donor and substrate" evidence="7">
    <location>
        <position position="326"/>
    </location>
</feature>
<dbReference type="AlphaFoldDB" id="A0A1I7LNK2"/>
<organism evidence="10 11">
    <name type="scientific">Pseudoduganella namucuonensis</name>
    <dbReference type="NCBI Taxonomy" id="1035707"/>
    <lineage>
        <taxon>Bacteria</taxon>
        <taxon>Pseudomonadati</taxon>
        <taxon>Pseudomonadota</taxon>
        <taxon>Betaproteobacteria</taxon>
        <taxon>Burkholderiales</taxon>
        <taxon>Oxalobacteraceae</taxon>
        <taxon>Telluria group</taxon>
        <taxon>Pseudoduganella</taxon>
    </lineage>
</organism>
<protein>
    <submittedName>
        <fullName evidence="10">Glycosyl hydrolases family 43</fullName>
    </submittedName>
</protein>
<feature type="active site" description="Proton acceptor" evidence="6">
    <location>
        <position position="214"/>
    </location>
</feature>
<feature type="chain" id="PRO_5011539302" evidence="9">
    <location>
        <begin position="23"/>
        <end position="505"/>
    </location>
</feature>
<dbReference type="EMBL" id="FPBO01000033">
    <property type="protein sequence ID" value="SFV11219.1"/>
    <property type="molecule type" value="Genomic_DNA"/>
</dbReference>
<evidence type="ECO:0000256" key="1">
    <source>
        <dbReference type="ARBA" id="ARBA00009865"/>
    </source>
</evidence>
<proteinExistence type="inferred from homology"/>
<dbReference type="InterPro" id="IPR023296">
    <property type="entry name" value="Glyco_hydro_beta-prop_sf"/>
</dbReference>
<comment type="similarity">
    <text evidence="1 8">Belongs to the glycosyl hydrolase 43 family.</text>
</comment>
<feature type="signal peptide" evidence="9">
    <location>
        <begin position="1"/>
        <end position="22"/>
    </location>
</feature>
<dbReference type="GO" id="GO:0045493">
    <property type="term" value="P:xylan catabolic process"/>
    <property type="evidence" value="ECO:0007669"/>
    <property type="project" value="UniProtKB-KW"/>
</dbReference>
<evidence type="ECO:0000313" key="11">
    <source>
        <dbReference type="Proteomes" id="UP000199391"/>
    </source>
</evidence>
<dbReference type="PANTHER" id="PTHR43772:SF2">
    <property type="entry name" value="PUTATIVE (AFU_ORTHOLOGUE AFUA_2G04480)-RELATED"/>
    <property type="match status" value="1"/>
</dbReference>